<dbReference type="SUPFAM" id="SSF55031">
    <property type="entry name" value="Bacterial exopeptidase dimerisation domain"/>
    <property type="match status" value="1"/>
</dbReference>
<feature type="domain" description="Peptidase M20 dimerisation" evidence="4">
    <location>
        <begin position="197"/>
        <end position="284"/>
    </location>
</feature>
<feature type="signal peptide" evidence="3">
    <location>
        <begin position="1"/>
        <end position="20"/>
    </location>
</feature>
<dbReference type="CDD" id="cd05652">
    <property type="entry name" value="M20_ArgE_DapE-like_fungal"/>
    <property type="match status" value="1"/>
</dbReference>
<evidence type="ECO:0000256" key="1">
    <source>
        <dbReference type="ARBA" id="ARBA00022723"/>
    </source>
</evidence>
<organism evidence="5 6">
    <name type="scientific">Corynespora cassiicola Philippines</name>
    <dbReference type="NCBI Taxonomy" id="1448308"/>
    <lineage>
        <taxon>Eukaryota</taxon>
        <taxon>Fungi</taxon>
        <taxon>Dikarya</taxon>
        <taxon>Ascomycota</taxon>
        <taxon>Pezizomycotina</taxon>
        <taxon>Dothideomycetes</taxon>
        <taxon>Pleosporomycetidae</taxon>
        <taxon>Pleosporales</taxon>
        <taxon>Corynesporascaceae</taxon>
        <taxon>Corynespora</taxon>
    </lineage>
</organism>
<dbReference type="GO" id="GO:0016787">
    <property type="term" value="F:hydrolase activity"/>
    <property type="evidence" value="ECO:0007669"/>
    <property type="project" value="UniProtKB-KW"/>
</dbReference>
<dbReference type="STRING" id="1448308.A0A2T2NW81"/>
<dbReference type="InterPro" id="IPR050072">
    <property type="entry name" value="Peptidase_M20A"/>
</dbReference>
<dbReference type="GO" id="GO:0046872">
    <property type="term" value="F:metal ion binding"/>
    <property type="evidence" value="ECO:0007669"/>
    <property type="project" value="UniProtKB-KW"/>
</dbReference>
<name>A0A2T2NW81_CORCC</name>
<reference evidence="5 6" key="1">
    <citation type="journal article" date="2018" name="Front. Microbiol.">
        <title>Genome-Wide Analysis of Corynespora cassiicola Leaf Fall Disease Putative Effectors.</title>
        <authorList>
            <person name="Lopez D."/>
            <person name="Ribeiro S."/>
            <person name="Label P."/>
            <person name="Fumanal B."/>
            <person name="Venisse J.S."/>
            <person name="Kohler A."/>
            <person name="de Oliveira R.R."/>
            <person name="Labutti K."/>
            <person name="Lipzen A."/>
            <person name="Lail K."/>
            <person name="Bauer D."/>
            <person name="Ohm R.A."/>
            <person name="Barry K.W."/>
            <person name="Spatafora J."/>
            <person name="Grigoriev I.V."/>
            <person name="Martin F.M."/>
            <person name="Pujade-Renaud V."/>
        </authorList>
    </citation>
    <scope>NUCLEOTIDE SEQUENCE [LARGE SCALE GENOMIC DNA]</scope>
    <source>
        <strain evidence="5 6">Philippines</strain>
    </source>
</reference>
<dbReference type="InterPro" id="IPR011650">
    <property type="entry name" value="Peptidase_M20_dimer"/>
</dbReference>
<evidence type="ECO:0000259" key="4">
    <source>
        <dbReference type="Pfam" id="PF07687"/>
    </source>
</evidence>
<dbReference type="SUPFAM" id="SSF53187">
    <property type="entry name" value="Zn-dependent exopeptidases"/>
    <property type="match status" value="1"/>
</dbReference>
<dbReference type="Proteomes" id="UP000240883">
    <property type="component" value="Unassembled WGS sequence"/>
</dbReference>
<dbReference type="Pfam" id="PF07687">
    <property type="entry name" value="M20_dimer"/>
    <property type="match status" value="1"/>
</dbReference>
<dbReference type="EMBL" id="KZ678133">
    <property type="protein sequence ID" value="PSN69536.1"/>
    <property type="molecule type" value="Genomic_DNA"/>
</dbReference>
<keyword evidence="6" id="KW-1185">Reference proteome</keyword>
<keyword evidence="3" id="KW-0732">Signal</keyword>
<dbReference type="Gene3D" id="3.40.630.10">
    <property type="entry name" value="Zn peptidases"/>
    <property type="match status" value="1"/>
</dbReference>
<dbReference type="OrthoDB" id="3064516at2759"/>
<gene>
    <name evidence="5" type="ORF">BS50DRAFT_586827</name>
</gene>
<feature type="chain" id="PRO_5015598556" evidence="3">
    <location>
        <begin position="21"/>
        <end position="391"/>
    </location>
</feature>
<dbReference type="Gene3D" id="3.30.70.360">
    <property type="match status" value="1"/>
</dbReference>
<evidence type="ECO:0000313" key="5">
    <source>
        <dbReference type="EMBL" id="PSN69536.1"/>
    </source>
</evidence>
<evidence type="ECO:0000256" key="3">
    <source>
        <dbReference type="SAM" id="SignalP"/>
    </source>
</evidence>
<sequence>MKQAIPSALLLCGLAVSAQSAPPYRDQLLSLHQSIVDIPSISGAEAAVGDFLIDYLAEHGLATERQFLPESDRFNVLAWPGPRASNRSRIVVTTHIDVVPPFFPYSRSGPDPPTADTVIAGRGTSDAKGSVAAQTLAVLELVAAGAITGDDVMLAFVVGEESNGDGMIHFSDVMTNRSTRPSVAIFGEPTNSTLACGHKGGMACNVFAKGLSGHSGYPASGKSANEVLMRALVRAIDADLGSSDVYGNTTVNVGVMAGGVAANVIPDAANASLAIRVALGPQENGHIIVRDRLQELLTSVDPDAFTLVCPFGFGVVDTNCNVDGFETDVMSYGTDIPRLQGNHTRYLYGPGDILRAHTADESITVGELESAVEGYKKLILHEVHPKNQTKC</sequence>
<evidence type="ECO:0000313" key="6">
    <source>
        <dbReference type="Proteomes" id="UP000240883"/>
    </source>
</evidence>
<proteinExistence type="predicted"/>
<protein>
    <submittedName>
        <fullName evidence="5">Zn-dependent exopeptidase</fullName>
    </submittedName>
</protein>
<dbReference type="PANTHER" id="PTHR43808">
    <property type="entry name" value="ACETYLORNITHINE DEACETYLASE"/>
    <property type="match status" value="1"/>
</dbReference>
<accession>A0A2T2NW81</accession>
<dbReference type="AlphaFoldDB" id="A0A2T2NW81"/>
<keyword evidence="1" id="KW-0479">Metal-binding</keyword>
<keyword evidence="2" id="KW-0378">Hydrolase</keyword>
<dbReference type="PANTHER" id="PTHR43808:SF30">
    <property type="entry name" value="ACETYLORNITHINE DEACETYLASE"/>
    <property type="match status" value="1"/>
</dbReference>
<evidence type="ECO:0000256" key="2">
    <source>
        <dbReference type="ARBA" id="ARBA00022801"/>
    </source>
</evidence>
<dbReference type="InterPro" id="IPR036264">
    <property type="entry name" value="Bact_exopeptidase_dim_dom"/>
</dbReference>